<dbReference type="Proteomes" id="UP000053259">
    <property type="component" value="Unassembled WGS sequence"/>
</dbReference>
<dbReference type="Pfam" id="PF00890">
    <property type="entry name" value="FAD_binding_2"/>
    <property type="match status" value="1"/>
</dbReference>
<dbReference type="GeneID" id="27317189"/>
<dbReference type="InterPro" id="IPR027477">
    <property type="entry name" value="Succ_DH/fumarate_Rdtase_cat_sf"/>
</dbReference>
<dbReference type="GO" id="GO:0008202">
    <property type="term" value="P:steroid metabolic process"/>
    <property type="evidence" value="ECO:0007669"/>
    <property type="project" value="UniProtKB-ARBA"/>
</dbReference>
<dbReference type="InterPro" id="IPR003953">
    <property type="entry name" value="FAD-dep_OxRdtase_2_FAD-bd"/>
</dbReference>
<dbReference type="InterPro" id="IPR036188">
    <property type="entry name" value="FAD/NAD-bd_sf"/>
</dbReference>
<dbReference type="Gene3D" id="3.50.50.60">
    <property type="entry name" value="FAD/NAD(P)-binding domain"/>
    <property type="match status" value="2"/>
</dbReference>
<dbReference type="InParanoid" id="A0A0D1YEC7"/>
<accession>A0A0D1YEC7</accession>
<dbReference type="PANTHER" id="PTHR43400:SF10">
    <property type="entry name" value="3-OXOSTEROID 1-DEHYDROGENASE"/>
    <property type="match status" value="1"/>
</dbReference>
<dbReference type="STRING" id="253628.A0A0D1YEC7"/>
<gene>
    <name evidence="7" type="ORF">PV09_09216</name>
</gene>
<proteinExistence type="inferred from homology"/>
<dbReference type="RefSeq" id="XP_016208911.1">
    <property type="nucleotide sequence ID" value="XM_016363234.1"/>
</dbReference>
<dbReference type="SUPFAM" id="SSF56425">
    <property type="entry name" value="Succinate dehydrogenase/fumarate reductase flavoprotein, catalytic domain"/>
    <property type="match status" value="1"/>
</dbReference>
<evidence type="ECO:0000313" key="7">
    <source>
        <dbReference type="EMBL" id="KIV99041.1"/>
    </source>
</evidence>
<evidence type="ECO:0000256" key="3">
    <source>
        <dbReference type="ARBA" id="ARBA00022827"/>
    </source>
</evidence>
<evidence type="ECO:0000313" key="8">
    <source>
        <dbReference type="Proteomes" id="UP000053259"/>
    </source>
</evidence>
<dbReference type="PANTHER" id="PTHR43400">
    <property type="entry name" value="FUMARATE REDUCTASE"/>
    <property type="match status" value="1"/>
</dbReference>
<evidence type="ECO:0000256" key="5">
    <source>
        <dbReference type="ARBA" id="ARBA00061147"/>
    </source>
</evidence>
<dbReference type="FunFam" id="3.50.50.60:FF:000208">
    <property type="entry name" value="3-ketosteroid dehydrogenase"/>
    <property type="match status" value="1"/>
</dbReference>
<protein>
    <recommendedName>
        <fullName evidence="6">FAD-dependent oxidoreductase 2 FAD-binding domain-containing protein</fullName>
    </recommendedName>
</protein>
<feature type="domain" description="FAD-dependent oxidoreductase 2 FAD-binding" evidence="6">
    <location>
        <begin position="4"/>
        <end position="536"/>
    </location>
</feature>
<evidence type="ECO:0000256" key="4">
    <source>
        <dbReference type="ARBA" id="ARBA00023002"/>
    </source>
</evidence>
<comment type="similarity">
    <text evidence="5">Belongs to the FAD-dependent oxidoreductase 2 family. 3-oxosteroid dehydrogenase subfamily.</text>
</comment>
<dbReference type="EMBL" id="KN847586">
    <property type="protein sequence ID" value="KIV99041.1"/>
    <property type="molecule type" value="Genomic_DNA"/>
</dbReference>
<keyword evidence="3" id="KW-0274">FAD</keyword>
<evidence type="ECO:0000256" key="2">
    <source>
        <dbReference type="ARBA" id="ARBA00022630"/>
    </source>
</evidence>
<sequence length="554" mass="60332">MQPDILIIGSGGGGLTAALRTKALGLTPLVVEKSSLIGGSTCYSGGGLWVPNNGLHHGVDDSVEEALKYMENLINPNYAGPASSRERKLVYLENASKMVLFLKNEGFKWVPSIGYPDYYPQLPGGTAGGRSIEPEVFDLRKLGEWGKKLNINPAMPTGSLPMYTYEGPKLVRAMCSLDGFGKAVQVFGLRKGYQWLLGRKPVTLGTSLIAQLLFLCLKRDVTIWTEAGLKQLIVENGKVTGAIINRSGKDVVVEVKRGLLLGAGGFARNKEMREKYQEHPITNAWTSASPNDLGDAISAAMDIGAATELLDDAWWGPTIIDPRNGAPMFTLFERALPHSIVVDKSGQRFTNEAQSYTTFVHDQYERNRTTPAIPAYLIMDQQFRSRYVLANILPGKTLPRDVEESGLIVQGQKLHELAQKLDVDEEGLKASVKRFNEMVRKGRDDDFNRGGNEYDRFFGDPASKYASNPSLGTIEKPPFYACKLVPGDLGTKGGLLTDVNARVIGRDGLIIRNLYAFGNTSASVMGRDYCGPGSTLGPALTFAYIAVNHASGSD</sequence>
<dbReference type="SUPFAM" id="SSF51905">
    <property type="entry name" value="FAD/NAD(P)-binding domain"/>
    <property type="match status" value="1"/>
</dbReference>
<keyword evidence="8" id="KW-1185">Reference proteome</keyword>
<dbReference type="InterPro" id="IPR050315">
    <property type="entry name" value="FAD-oxidoreductase_2"/>
</dbReference>
<organism evidence="7 8">
    <name type="scientific">Verruconis gallopava</name>
    <dbReference type="NCBI Taxonomy" id="253628"/>
    <lineage>
        <taxon>Eukaryota</taxon>
        <taxon>Fungi</taxon>
        <taxon>Dikarya</taxon>
        <taxon>Ascomycota</taxon>
        <taxon>Pezizomycotina</taxon>
        <taxon>Dothideomycetes</taxon>
        <taxon>Pleosporomycetidae</taxon>
        <taxon>Venturiales</taxon>
        <taxon>Sympoventuriaceae</taxon>
        <taxon>Verruconis</taxon>
    </lineage>
</organism>
<name>A0A0D1YEC7_9PEZI</name>
<evidence type="ECO:0000256" key="1">
    <source>
        <dbReference type="ARBA" id="ARBA00001974"/>
    </source>
</evidence>
<dbReference type="OrthoDB" id="7777654at2759"/>
<evidence type="ECO:0000259" key="6">
    <source>
        <dbReference type="Pfam" id="PF00890"/>
    </source>
</evidence>
<dbReference type="VEuPathDB" id="FungiDB:PV09_09216"/>
<keyword evidence="2" id="KW-0285">Flavoprotein</keyword>
<dbReference type="AlphaFoldDB" id="A0A0D1YEC7"/>
<keyword evidence="4" id="KW-0560">Oxidoreductase</keyword>
<dbReference type="HOGENOM" id="CLU_011398_4_2_1"/>
<dbReference type="GO" id="GO:0016491">
    <property type="term" value="F:oxidoreductase activity"/>
    <property type="evidence" value="ECO:0007669"/>
    <property type="project" value="UniProtKB-KW"/>
</dbReference>
<reference evidence="7 8" key="1">
    <citation type="submission" date="2015-01" db="EMBL/GenBank/DDBJ databases">
        <title>The Genome Sequence of Ochroconis gallopava CBS43764.</title>
        <authorList>
            <consortium name="The Broad Institute Genomics Platform"/>
            <person name="Cuomo C."/>
            <person name="de Hoog S."/>
            <person name="Gorbushina A."/>
            <person name="Stielow B."/>
            <person name="Teixiera M."/>
            <person name="Abouelleil A."/>
            <person name="Chapman S.B."/>
            <person name="Priest M."/>
            <person name="Young S.K."/>
            <person name="Wortman J."/>
            <person name="Nusbaum C."/>
            <person name="Birren B."/>
        </authorList>
    </citation>
    <scope>NUCLEOTIDE SEQUENCE [LARGE SCALE GENOMIC DNA]</scope>
    <source>
        <strain evidence="7 8">CBS 43764</strain>
    </source>
</reference>
<comment type="cofactor">
    <cofactor evidence="1">
        <name>FAD</name>
        <dbReference type="ChEBI" id="CHEBI:57692"/>
    </cofactor>
</comment>